<keyword evidence="3" id="KW-1185">Reference proteome</keyword>
<organism evidence="2 3">
    <name type="scientific">Actinokineospora auranticolor</name>
    <dbReference type="NCBI Taxonomy" id="155976"/>
    <lineage>
        <taxon>Bacteria</taxon>
        <taxon>Bacillati</taxon>
        <taxon>Actinomycetota</taxon>
        <taxon>Actinomycetes</taxon>
        <taxon>Pseudonocardiales</taxon>
        <taxon>Pseudonocardiaceae</taxon>
        <taxon>Actinokineospora</taxon>
    </lineage>
</organism>
<reference evidence="2 3" key="1">
    <citation type="submission" date="2018-02" db="EMBL/GenBank/DDBJ databases">
        <title>Genomic Encyclopedia of Archaeal and Bacterial Type Strains, Phase II (KMG-II): from individual species to whole genera.</title>
        <authorList>
            <person name="Goeker M."/>
        </authorList>
    </citation>
    <scope>NUCLEOTIDE SEQUENCE [LARGE SCALE GENOMIC DNA]</scope>
    <source>
        <strain evidence="2 3">YU 961-1</strain>
    </source>
</reference>
<evidence type="ECO:0000256" key="1">
    <source>
        <dbReference type="SAM" id="Phobius"/>
    </source>
</evidence>
<keyword evidence="1" id="KW-1133">Transmembrane helix</keyword>
<dbReference type="InterPro" id="IPR025498">
    <property type="entry name" value="DUF4389"/>
</dbReference>
<feature type="transmembrane region" description="Helical" evidence="1">
    <location>
        <begin position="431"/>
        <end position="455"/>
    </location>
</feature>
<gene>
    <name evidence="2" type="ORF">CLV40_1157</name>
</gene>
<protein>
    <submittedName>
        <fullName evidence="2">Uncharacterized protein DUF4389</fullName>
    </submittedName>
</protein>
<accession>A0A2S6GIY5</accession>
<dbReference type="Pfam" id="PF14333">
    <property type="entry name" value="DUF4389"/>
    <property type="match status" value="2"/>
</dbReference>
<dbReference type="AlphaFoldDB" id="A0A2S6GIY5"/>
<dbReference type="RefSeq" id="WP_104481263.1">
    <property type="nucleotide sequence ID" value="NZ_CP154825.1"/>
</dbReference>
<dbReference type="OrthoDB" id="156718at2"/>
<evidence type="ECO:0000313" key="3">
    <source>
        <dbReference type="Proteomes" id="UP000239203"/>
    </source>
</evidence>
<feature type="transmembrane region" description="Helical" evidence="1">
    <location>
        <begin position="151"/>
        <end position="173"/>
    </location>
</feature>
<proteinExistence type="predicted"/>
<dbReference type="Proteomes" id="UP000239203">
    <property type="component" value="Unassembled WGS sequence"/>
</dbReference>
<comment type="caution">
    <text evidence="2">The sequence shown here is derived from an EMBL/GenBank/DDBJ whole genome shotgun (WGS) entry which is preliminary data.</text>
</comment>
<name>A0A2S6GIY5_9PSEU</name>
<evidence type="ECO:0000313" key="2">
    <source>
        <dbReference type="EMBL" id="PPK65160.1"/>
    </source>
</evidence>
<feature type="transmembrane region" description="Helical" evidence="1">
    <location>
        <begin position="26"/>
        <end position="56"/>
    </location>
</feature>
<keyword evidence="1" id="KW-0472">Membrane</keyword>
<dbReference type="EMBL" id="PTIX01000015">
    <property type="protein sequence ID" value="PPK65160.1"/>
    <property type="molecule type" value="Genomic_DNA"/>
</dbReference>
<keyword evidence="1" id="KW-0812">Transmembrane</keyword>
<feature type="transmembrane region" description="Helical" evidence="1">
    <location>
        <begin position="244"/>
        <end position="270"/>
    </location>
</feature>
<feature type="transmembrane region" description="Helical" evidence="1">
    <location>
        <begin position="123"/>
        <end position="145"/>
    </location>
</feature>
<sequence>MARQPEPVRVTGTLDSPSRWLWLVKWLLLLPHLLVLAALWLGFVLVVVVAFFAILVTGRYPRPLFDYTTGVLRWSWRVHYYGYAALGTDRYPPFTLADVPDYPARLHIAYPERLSRGLVLVKWILAVPHYLVVGLLAGGGLWLAGNADTGGFHWGAGGLVGVLTLVAGVVLLVRGEYPTSLHDLVVGLDRWVLRVAAYTALLTDRYPPFRLDLGADETGAPAETPHADVAPAVSPRPGWTPGRVVAMVVGVVVALSAVGLLTGGIGLVVADRGYRDQDGYLHTATREATSNGYAVVVEHVDLARGTGWPWMARAVGEVSIRVDAGERPVFVGLAPAARARGYLTGVDRTVLGSVTMPMHNGVNTRDITGDAPRTPPAAQSFWTVTGTGSGVVRLDWTPIEGDWTVVLMNADASAGVDARVSIGATAPALPWLAAGLFTAGAVLLAGGVALVVGAARRATPNHPLRTAQVDDEEEDHVRK</sequence>